<dbReference type="GO" id="GO:0003700">
    <property type="term" value="F:DNA-binding transcription factor activity"/>
    <property type="evidence" value="ECO:0007669"/>
    <property type="project" value="InterPro"/>
</dbReference>
<dbReference type="PROSITE" id="PS51071">
    <property type="entry name" value="HTH_RPIR"/>
    <property type="match status" value="1"/>
</dbReference>
<keyword evidence="2" id="KW-0238">DNA-binding</keyword>
<keyword evidence="7" id="KW-1185">Reference proteome</keyword>
<dbReference type="InterPro" id="IPR047640">
    <property type="entry name" value="RpiR-like"/>
</dbReference>
<feature type="domain" description="SIS" evidence="5">
    <location>
        <begin position="117"/>
        <end position="256"/>
    </location>
</feature>
<dbReference type="STRING" id="187330.AMS58_05960"/>
<dbReference type="CDD" id="cd05013">
    <property type="entry name" value="SIS_RpiR"/>
    <property type="match status" value="1"/>
</dbReference>
<sequence length="283" mass="30677">MDIVSRIKERLGHLRQSEQLVAQLILADLQYAASASISDLAQRAKVSHASITRLAKALGCDNVRDMKLQLAQSLAVGERFISESSSVREDIPAIYQAIHDILDINAGLIEQSLVEEAARCIAGSRHTLIFGVGGGSSVVAQECHNRLFRLDVLSNAYSDPVMMRMTAASVDISDVVVVLSLTGLPNDLIDAASIAKDYGAKVIAICPDSALADIATIHLPIKTNESDYIFTPSTGRYAMLAAVDILASEVAILTQKKSREKLRRIKHELDEYREGPDRAPLGD</sequence>
<comment type="caution">
    <text evidence="6">The sequence shown here is derived from an EMBL/GenBank/DDBJ whole genome shotgun (WGS) entry which is preliminary data.</text>
</comment>
<evidence type="ECO:0000313" key="7">
    <source>
        <dbReference type="Proteomes" id="UP000037848"/>
    </source>
</evidence>
<evidence type="ECO:0000256" key="1">
    <source>
        <dbReference type="ARBA" id="ARBA00023015"/>
    </source>
</evidence>
<evidence type="ECO:0000259" key="4">
    <source>
        <dbReference type="PROSITE" id="PS51071"/>
    </source>
</evidence>
<evidence type="ECO:0000313" key="6">
    <source>
        <dbReference type="EMBL" id="KPH65437.1"/>
    </source>
</evidence>
<protein>
    <submittedName>
        <fullName evidence="6">Transcriptional regulator</fullName>
    </submittedName>
</protein>
<dbReference type="EMBL" id="LHPH01000001">
    <property type="protein sequence ID" value="KPH65437.1"/>
    <property type="molecule type" value="Genomic_DNA"/>
</dbReference>
<dbReference type="InterPro" id="IPR035472">
    <property type="entry name" value="RpiR-like_SIS"/>
</dbReference>
<proteinExistence type="predicted"/>
<dbReference type="Proteomes" id="UP000037848">
    <property type="component" value="Unassembled WGS sequence"/>
</dbReference>
<evidence type="ECO:0000256" key="2">
    <source>
        <dbReference type="ARBA" id="ARBA00023125"/>
    </source>
</evidence>
<evidence type="ECO:0000256" key="3">
    <source>
        <dbReference type="ARBA" id="ARBA00023163"/>
    </source>
</evidence>
<dbReference type="Gene3D" id="1.10.10.10">
    <property type="entry name" value="Winged helix-like DNA-binding domain superfamily/Winged helix DNA-binding domain"/>
    <property type="match status" value="1"/>
</dbReference>
<dbReference type="SUPFAM" id="SSF46689">
    <property type="entry name" value="Homeodomain-like"/>
    <property type="match status" value="1"/>
</dbReference>
<dbReference type="PROSITE" id="PS51464">
    <property type="entry name" value="SIS"/>
    <property type="match status" value="1"/>
</dbReference>
<dbReference type="PANTHER" id="PTHR30514">
    <property type="entry name" value="GLUCOKINASE"/>
    <property type="match status" value="1"/>
</dbReference>
<dbReference type="InterPro" id="IPR036388">
    <property type="entry name" value="WH-like_DNA-bd_sf"/>
</dbReference>
<dbReference type="InterPro" id="IPR009057">
    <property type="entry name" value="Homeodomain-like_sf"/>
</dbReference>
<keyword evidence="1" id="KW-0805">Transcription regulation</keyword>
<keyword evidence="3" id="KW-0804">Transcription</keyword>
<accession>A0A0N1ES05</accession>
<dbReference type="Pfam" id="PF01418">
    <property type="entry name" value="HTH_6"/>
    <property type="match status" value="1"/>
</dbReference>
<dbReference type="GO" id="GO:1901135">
    <property type="term" value="P:carbohydrate derivative metabolic process"/>
    <property type="evidence" value="ECO:0007669"/>
    <property type="project" value="InterPro"/>
</dbReference>
<dbReference type="SUPFAM" id="SSF53697">
    <property type="entry name" value="SIS domain"/>
    <property type="match status" value="1"/>
</dbReference>
<dbReference type="InterPro" id="IPR046348">
    <property type="entry name" value="SIS_dom_sf"/>
</dbReference>
<dbReference type="GO" id="GO:0003677">
    <property type="term" value="F:DNA binding"/>
    <property type="evidence" value="ECO:0007669"/>
    <property type="project" value="UniProtKB-KW"/>
</dbReference>
<dbReference type="Gene3D" id="3.40.50.10490">
    <property type="entry name" value="Glucose-6-phosphate isomerase like protein, domain 1"/>
    <property type="match status" value="1"/>
</dbReference>
<dbReference type="RefSeq" id="WP_054204114.1">
    <property type="nucleotide sequence ID" value="NZ_LHPH01000001.1"/>
</dbReference>
<organism evidence="6 7">
    <name type="scientific">Pseudoalteromonas porphyrae</name>
    <dbReference type="NCBI Taxonomy" id="187330"/>
    <lineage>
        <taxon>Bacteria</taxon>
        <taxon>Pseudomonadati</taxon>
        <taxon>Pseudomonadota</taxon>
        <taxon>Gammaproteobacteria</taxon>
        <taxon>Alteromonadales</taxon>
        <taxon>Pseudoalteromonadaceae</taxon>
        <taxon>Pseudoalteromonas</taxon>
    </lineage>
</organism>
<dbReference type="AlphaFoldDB" id="A0A0N1ES05"/>
<dbReference type="InterPro" id="IPR001347">
    <property type="entry name" value="SIS_dom"/>
</dbReference>
<feature type="domain" description="HTH rpiR-type" evidence="4">
    <location>
        <begin position="1"/>
        <end position="77"/>
    </location>
</feature>
<dbReference type="PATRIC" id="fig|187330.3.peg.84"/>
<gene>
    <name evidence="6" type="ORF">ADS77_00405</name>
</gene>
<dbReference type="GO" id="GO:0097367">
    <property type="term" value="F:carbohydrate derivative binding"/>
    <property type="evidence" value="ECO:0007669"/>
    <property type="project" value="InterPro"/>
</dbReference>
<name>A0A0N1ES05_9GAMM</name>
<dbReference type="OrthoDB" id="257751at2"/>
<reference evidence="6 7" key="1">
    <citation type="submission" date="2015-08" db="EMBL/GenBank/DDBJ databases">
        <title>Draft Genome Sequence of Pseudoalteromonas porphyrae UCD-SED14.</title>
        <authorList>
            <person name="Coil D.A."/>
            <person name="Jospin G."/>
            <person name="Lee R.D."/>
            <person name="Eisen J.A."/>
        </authorList>
    </citation>
    <scope>NUCLEOTIDE SEQUENCE [LARGE SCALE GENOMIC DNA]</scope>
    <source>
        <strain evidence="6 7">UCD-SED14</strain>
    </source>
</reference>
<dbReference type="InterPro" id="IPR000281">
    <property type="entry name" value="HTH_RpiR"/>
</dbReference>
<evidence type="ECO:0000259" key="5">
    <source>
        <dbReference type="PROSITE" id="PS51464"/>
    </source>
</evidence>
<dbReference type="Pfam" id="PF01380">
    <property type="entry name" value="SIS"/>
    <property type="match status" value="1"/>
</dbReference>
<dbReference type="PANTHER" id="PTHR30514:SF1">
    <property type="entry name" value="HTH-TYPE TRANSCRIPTIONAL REGULATOR HEXR-RELATED"/>
    <property type="match status" value="1"/>
</dbReference>